<reference evidence="2 3" key="1">
    <citation type="submission" date="2017-06" db="EMBL/GenBank/DDBJ databases">
        <title>Description of Avrilella dinanensis gen. nov. sp. nov.</title>
        <authorList>
            <person name="Leyer C."/>
            <person name="Sassi M."/>
            <person name="Minet J."/>
            <person name="Kayal S."/>
            <person name="Cattoir V."/>
        </authorList>
    </citation>
    <scope>NUCLEOTIDE SEQUENCE [LARGE SCALE GENOMIC DNA]</scope>
    <source>
        <strain evidence="2 3">UR159</strain>
    </source>
</reference>
<dbReference type="NCBIfam" id="NF005841">
    <property type="entry name" value="PRK07758.1"/>
    <property type="match status" value="1"/>
</dbReference>
<dbReference type="SUPFAM" id="SSF159888">
    <property type="entry name" value="YdhG-like"/>
    <property type="match status" value="1"/>
</dbReference>
<protein>
    <recommendedName>
        <fullName evidence="1">YdhG-like domain-containing protein</fullName>
    </recommendedName>
</protein>
<evidence type="ECO:0000313" key="2">
    <source>
        <dbReference type="EMBL" id="PJR03195.1"/>
    </source>
</evidence>
<dbReference type="SUPFAM" id="SSF47789">
    <property type="entry name" value="C-terminal domain of RNA polymerase alpha subunit"/>
    <property type="match status" value="1"/>
</dbReference>
<dbReference type="Pfam" id="PF08818">
    <property type="entry name" value="DUF1801"/>
    <property type="match status" value="1"/>
</dbReference>
<dbReference type="Gene3D" id="1.10.150.20">
    <property type="entry name" value="5' to 3' exonuclease, C-terminal subdomain"/>
    <property type="match status" value="1"/>
</dbReference>
<dbReference type="Proteomes" id="UP000231960">
    <property type="component" value="Unassembled WGS sequence"/>
</dbReference>
<dbReference type="InterPro" id="IPR014922">
    <property type="entry name" value="YdhG-like"/>
</dbReference>
<sequence>MAGLKTKRICKVGHVYYKSSDCPTCPVCEKLKEPTTGFLALFSSPARNALLHHGIDSVQKLSAYSEKDILKLHGIGKASLPILKSVLEEQGLSFKLLEKSKDKTTGMPKPKNVEEYIAGFSGKIQRRLHLIRKVIKENAPEAEESIAYGMPAYKLNKKPLVYFAGYKNHIGLYATPTGHLEFAEELLKYKQGKGSVQFPLDEPLPVNLIERIVRFRVIENKQKK</sequence>
<gene>
    <name evidence="2" type="ORF">CDL10_00795</name>
</gene>
<proteinExistence type="predicted"/>
<comment type="caution">
    <text evidence="2">The sequence shown here is derived from an EMBL/GenBank/DDBJ whole genome shotgun (WGS) entry which is preliminary data.</text>
</comment>
<organism evidence="2 3">
    <name type="scientific">Avrilella dinanensis</name>
    <dbReference type="NCBI Taxonomy" id="2008672"/>
    <lineage>
        <taxon>Bacteria</taxon>
        <taxon>Pseudomonadati</taxon>
        <taxon>Bacteroidota</taxon>
        <taxon>Flavobacteriia</taxon>
        <taxon>Flavobacteriales</taxon>
        <taxon>Flavobacteriaceae</taxon>
        <taxon>Avrilella</taxon>
    </lineage>
</organism>
<dbReference type="Gene3D" id="3.90.1150.200">
    <property type="match status" value="1"/>
</dbReference>
<dbReference type="EMBL" id="NIPO01000001">
    <property type="protein sequence ID" value="PJR03195.1"/>
    <property type="molecule type" value="Genomic_DNA"/>
</dbReference>
<dbReference type="OrthoDB" id="7950977at2"/>
<keyword evidence="3" id="KW-1185">Reference proteome</keyword>
<feature type="domain" description="YdhG-like" evidence="1">
    <location>
        <begin position="126"/>
        <end position="217"/>
    </location>
</feature>
<name>A0A2M9R352_9FLAO</name>
<evidence type="ECO:0000259" key="1">
    <source>
        <dbReference type="Pfam" id="PF08818"/>
    </source>
</evidence>
<evidence type="ECO:0000313" key="3">
    <source>
        <dbReference type="Proteomes" id="UP000231960"/>
    </source>
</evidence>
<dbReference type="AlphaFoldDB" id="A0A2M9R352"/>
<accession>A0A2M9R352</accession>
<dbReference type="RefSeq" id="WP_100676764.1">
    <property type="nucleotide sequence ID" value="NZ_NIPO01000001.1"/>
</dbReference>